<proteinExistence type="predicted"/>
<evidence type="ECO:0000313" key="2">
    <source>
        <dbReference type="Proteomes" id="UP001386955"/>
    </source>
</evidence>
<name>A0AAN9SSK4_PSOTE</name>
<comment type="caution">
    <text evidence="1">The sequence shown here is derived from an EMBL/GenBank/DDBJ whole genome shotgun (WGS) entry which is preliminary data.</text>
</comment>
<gene>
    <name evidence="1" type="ORF">VNO78_11140</name>
</gene>
<dbReference type="Proteomes" id="UP001386955">
    <property type="component" value="Unassembled WGS sequence"/>
</dbReference>
<sequence length="78" mass="8606">MCKGSRNIVSKVSSHPNSYGELYEISIGTGEVRDVPKEWSSRAHSDRSGASNNVSKAAIIQRLVKMEARDKMRAALSR</sequence>
<dbReference type="EMBL" id="JAYMYS010000003">
    <property type="protein sequence ID" value="KAK7399943.1"/>
    <property type="molecule type" value="Genomic_DNA"/>
</dbReference>
<accession>A0AAN9SSK4</accession>
<dbReference type="AlphaFoldDB" id="A0AAN9SSK4"/>
<keyword evidence="2" id="KW-1185">Reference proteome</keyword>
<protein>
    <submittedName>
        <fullName evidence="1">Uncharacterized protein</fullName>
    </submittedName>
</protein>
<evidence type="ECO:0000313" key="1">
    <source>
        <dbReference type="EMBL" id="KAK7399943.1"/>
    </source>
</evidence>
<reference evidence="1 2" key="1">
    <citation type="submission" date="2024-01" db="EMBL/GenBank/DDBJ databases">
        <title>The genomes of 5 underutilized Papilionoideae crops provide insights into root nodulation and disease resistanc.</title>
        <authorList>
            <person name="Jiang F."/>
        </authorList>
    </citation>
    <scope>NUCLEOTIDE SEQUENCE [LARGE SCALE GENOMIC DNA]</scope>
    <source>
        <strain evidence="1">DUOXIRENSHENG_FW03</strain>
        <tissue evidence="1">Leaves</tissue>
    </source>
</reference>
<organism evidence="1 2">
    <name type="scientific">Psophocarpus tetragonolobus</name>
    <name type="common">Winged bean</name>
    <name type="synonym">Dolichos tetragonolobus</name>
    <dbReference type="NCBI Taxonomy" id="3891"/>
    <lineage>
        <taxon>Eukaryota</taxon>
        <taxon>Viridiplantae</taxon>
        <taxon>Streptophyta</taxon>
        <taxon>Embryophyta</taxon>
        <taxon>Tracheophyta</taxon>
        <taxon>Spermatophyta</taxon>
        <taxon>Magnoliopsida</taxon>
        <taxon>eudicotyledons</taxon>
        <taxon>Gunneridae</taxon>
        <taxon>Pentapetalae</taxon>
        <taxon>rosids</taxon>
        <taxon>fabids</taxon>
        <taxon>Fabales</taxon>
        <taxon>Fabaceae</taxon>
        <taxon>Papilionoideae</taxon>
        <taxon>50 kb inversion clade</taxon>
        <taxon>NPAAA clade</taxon>
        <taxon>indigoferoid/millettioid clade</taxon>
        <taxon>Phaseoleae</taxon>
        <taxon>Psophocarpus</taxon>
    </lineage>
</organism>